<evidence type="ECO:0000313" key="2">
    <source>
        <dbReference type="EMBL" id="KGR85317.1"/>
    </source>
</evidence>
<dbReference type="InterPro" id="IPR041256">
    <property type="entry name" value="CdiI_4"/>
</dbReference>
<accession>A0A0A3JE79</accession>
<dbReference type="RefSeq" id="WP_036153589.1">
    <property type="nucleotide sequence ID" value="NZ_AVCX01000007.1"/>
</dbReference>
<gene>
    <name evidence="2" type="ORF">CD32_08715</name>
</gene>
<comment type="caution">
    <text evidence="2">The sequence shown here is derived from an EMBL/GenBank/DDBJ whole genome shotgun (WGS) entry which is preliminary data.</text>
</comment>
<proteinExistence type="predicted"/>
<protein>
    <recommendedName>
        <fullName evidence="1">CDI immunity protein domain-containing protein</fullName>
    </recommendedName>
</protein>
<dbReference type="OrthoDB" id="2941819at2"/>
<dbReference type="Pfam" id="PF18624">
    <property type="entry name" value="CdiI_4"/>
    <property type="match status" value="1"/>
</dbReference>
<dbReference type="EMBL" id="JPVP01000054">
    <property type="protein sequence ID" value="KGR85317.1"/>
    <property type="molecule type" value="Genomic_DNA"/>
</dbReference>
<dbReference type="Proteomes" id="UP000030437">
    <property type="component" value="Unassembled WGS sequence"/>
</dbReference>
<reference evidence="2 3" key="1">
    <citation type="submission" date="2014-02" db="EMBL/GenBank/DDBJ databases">
        <title>Draft genome sequence of Lysinibacillus odysseyi NBRC 100172.</title>
        <authorList>
            <person name="Zhang F."/>
            <person name="Wang G."/>
            <person name="Zhang L."/>
        </authorList>
    </citation>
    <scope>NUCLEOTIDE SEQUENCE [LARGE SCALE GENOMIC DNA]</scope>
    <source>
        <strain evidence="2 3">NBRC 100172</strain>
    </source>
</reference>
<dbReference type="AlphaFoldDB" id="A0A0A3JE79"/>
<dbReference type="eggNOG" id="ENOG50316AY">
    <property type="taxonomic scope" value="Bacteria"/>
</dbReference>
<evidence type="ECO:0000313" key="3">
    <source>
        <dbReference type="Proteomes" id="UP000030437"/>
    </source>
</evidence>
<sequence length="130" mass="15000">MDNEIYYVKDTQEKVKNMEAYYNTLGYGYFLEALNEFKNGKGFGIGYTSCYFATECTPNDEEYFGDTGVNFTTTPPVTGTEVHSIVDYKVFFEYLLKIAQEYLSIFPEDKLIVEGDLAQIKKRLGIEIRK</sequence>
<keyword evidence="3" id="KW-1185">Reference proteome</keyword>
<name>A0A0A3JE79_9BACI</name>
<evidence type="ECO:0000259" key="1">
    <source>
        <dbReference type="Pfam" id="PF18624"/>
    </source>
</evidence>
<feature type="domain" description="CDI immunity protein" evidence="1">
    <location>
        <begin position="13"/>
        <end position="117"/>
    </location>
</feature>
<organism evidence="2 3">
    <name type="scientific">Lysinibacillus odysseyi 34hs-1 = NBRC 100172</name>
    <dbReference type="NCBI Taxonomy" id="1220589"/>
    <lineage>
        <taxon>Bacteria</taxon>
        <taxon>Bacillati</taxon>
        <taxon>Bacillota</taxon>
        <taxon>Bacilli</taxon>
        <taxon>Bacillales</taxon>
        <taxon>Bacillaceae</taxon>
        <taxon>Lysinibacillus</taxon>
    </lineage>
</organism>
<dbReference type="STRING" id="1220589.CD32_08715"/>
<dbReference type="CDD" id="cd20688">
    <property type="entry name" value="CdiI_Ecoli_Nm-like"/>
    <property type="match status" value="1"/>
</dbReference>